<reference evidence="2 3" key="1">
    <citation type="submission" date="2019-11" db="EMBL/GenBank/DDBJ databases">
        <title>Draft genome sequence of Blautia luti DSM 14534T, isolated from human stool.</title>
        <authorList>
            <person name="Ortiz R."/>
            <person name="Melis-Arcos F."/>
            <person name="Covarrubias P."/>
            <person name="Cardenas J.P."/>
            <person name="Perez-Donoso J."/>
            <person name="Almonacid D."/>
        </authorList>
    </citation>
    <scope>NUCLEOTIDE SEQUENCE [LARGE SCALE GENOMIC DNA]</scope>
    <source>
        <strain evidence="2 3">DSM 14534</strain>
    </source>
</reference>
<accession>A0A844GH53</accession>
<protein>
    <recommendedName>
        <fullName evidence="4">BIG2 domain-containing protein</fullName>
    </recommendedName>
</protein>
<evidence type="ECO:0000313" key="3">
    <source>
        <dbReference type="Proteomes" id="UP000437824"/>
    </source>
</evidence>
<dbReference type="AlphaFoldDB" id="A0A844GH53"/>
<feature type="signal peptide" evidence="1">
    <location>
        <begin position="1"/>
        <end position="35"/>
    </location>
</feature>
<feature type="chain" id="PRO_5032665711" description="BIG2 domain-containing protein" evidence="1">
    <location>
        <begin position="36"/>
        <end position="220"/>
    </location>
</feature>
<dbReference type="RefSeq" id="WP_154780344.1">
    <property type="nucleotide sequence ID" value="NZ_WMBC01000006.1"/>
</dbReference>
<comment type="caution">
    <text evidence="2">The sequence shown here is derived from an EMBL/GenBank/DDBJ whole genome shotgun (WGS) entry which is preliminary data.</text>
</comment>
<gene>
    <name evidence="2" type="ORF">GKZ57_08975</name>
</gene>
<evidence type="ECO:0000313" key="2">
    <source>
        <dbReference type="EMBL" id="MTD61396.1"/>
    </source>
</evidence>
<evidence type="ECO:0000256" key="1">
    <source>
        <dbReference type="SAM" id="SignalP"/>
    </source>
</evidence>
<sequence>MSIRKRFLCKTGKRRLFVGILSLILLMLFPLQTSAAVTTTAQTSSAISVPKKASINTGQKKRLSSFVITSGNKKVNVKNIKTSNKKILTVSGQYVIGKKAGKAKITAVFNGKKKTIIFTVHKKNSEPTLDQLKIKVTGYTYNPYTRKTYIQTRFSNTSRKTITKVKLKYRMTLNEEIAVTKTYAISIKSGTNMSKMIYVGKLITDPSDIKVKCLTFWYKA</sequence>
<organism evidence="2 3">
    <name type="scientific">Blautia luti DSM 14534 = JCM 17040</name>
    <dbReference type="NCBI Taxonomy" id="649762"/>
    <lineage>
        <taxon>Bacteria</taxon>
        <taxon>Bacillati</taxon>
        <taxon>Bacillota</taxon>
        <taxon>Clostridia</taxon>
        <taxon>Lachnospirales</taxon>
        <taxon>Lachnospiraceae</taxon>
        <taxon>Blautia</taxon>
    </lineage>
</organism>
<dbReference type="Proteomes" id="UP000437824">
    <property type="component" value="Unassembled WGS sequence"/>
</dbReference>
<dbReference type="EMBL" id="WMBC01000006">
    <property type="protein sequence ID" value="MTD61396.1"/>
    <property type="molecule type" value="Genomic_DNA"/>
</dbReference>
<dbReference type="Gene3D" id="2.60.40.1080">
    <property type="match status" value="1"/>
</dbReference>
<proteinExistence type="predicted"/>
<keyword evidence="1" id="KW-0732">Signal</keyword>
<name>A0A844GH53_9FIRM</name>
<evidence type="ECO:0008006" key="4">
    <source>
        <dbReference type="Google" id="ProtNLM"/>
    </source>
</evidence>